<keyword evidence="4" id="KW-1185">Reference proteome</keyword>
<dbReference type="AlphaFoldDB" id="A0BEL8"/>
<gene>
    <name evidence="3" type="ORF">GSPATT00028018001</name>
</gene>
<dbReference type="OMA" id="CNSERKE"/>
<dbReference type="RefSeq" id="XP_001424383.1">
    <property type="nucleotide sequence ID" value="XM_001424346.1"/>
</dbReference>
<evidence type="ECO:0000256" key="1">
    <source>
        <dbReference type="SAM" id="MobiDB-lite"/>
    </source>
</evidence>
<evidence type="ECO:0000313" key="3">
    <source>
        <dbReference type="EMBL" id="CAK56985.1"/>
    </source>
</evidence>
<dbReference type="HOGENOM" id="CLU_881266_0_0_1"/>
<feature type="region of interest" description="Disordered" evidence="1">
    <location>
        <begin position="1"/>
        <end position="22"/>
    </location>
</feature>
<evidence type="ECO:0000256" key="2">
    <source>
        <dbReference type="SAM" id="Phobius"/>
    </source>
</evidence>
<keyword evidence="2" id="KW-0812">Transmembrane</keyword>
<dbReference type="EMBL" id="CT867989">
    <property type="protein sequence ID" value="CAK56985.1"/>
    <property type="molecule type" value="Genomic_DNA"/>
</dbReference>
<dbReference type="InParanoid" id="A0BEL8"/>
<dbReference type="Proteomes" id="UP000000600">
    <property type="component" value="Unassembled WGS sequence"/>
</dbReference>
<feature type="transmembrane region" description="Helical" evidence="2">
    <location>
        <begin position="209"/>
        <end position="234"/>
    </location>
</feature>
<dbReference type="OrthoDB" id="296028at2759"/>
<keyword evidence="2" id="KW-0472">Membrane</keyword>
<proteinExistence type="predicted"/>
<accession>A0BEL8</accession>
<dbReference type="KEGG" id="ptm:GSPATT00028018001"/>
<dbReference type="GeneID" id="5010167"/>
<name>A0BEL8_PARTE</name>
<organism evidence="3 4">
    <name type="scientific">Paramecium tetraurelia</name>
    <dbReference type="NCBI Taxonomy" id="5888"/>
    <lineage>
        <taxon>Eukaryota</taxon>
        <taxon>Sar</taxon>
        <taxon>Alveolata</taxon>
        <taxon>Ciliophora</taxon>
        <taxon>Intramacronucleata</taxon>
        <taxon>Oligohymenophorea</taxon>
        <taxon>Peniculida</taxon>
        <taxon>Parameciidae</taxon>
        <taxon>Paramecium</taxon>
    </lineage>
</organism>
<keyword evidence="2" id="KW-1133">Transmembrane helix</keyword>
<sequence>MNKPIYREYSNLKGDDGDPNNTKLIQINDDNSNQPIHNSIKHTIIDYNQYQEPMIFSPSNCNSERKELKMETQKETKAPKLIIQNIIDSDKLIEITTTDPFDKVEPVKTLKGMLGLETVQYQKRRIKFRNHTYEFKVRQKKIFNWKSATMKKWNFNLNIILFIIRLQKNVNQKYLAKHQVQTQSQENAHSQHNQSQNKGNKICISILKLMFGVFLAILISFMLLPFILISDLFLRIYTYNCLYVKYAWSYENKCYRIILLLQLYMYAIAIVIAVITNIYHSLITTVELMYNIVGTIQNNISSLSRLLFSTINTTFSIQK</sequence>
<reference evidence="3 4" key="1">
    <citation type="journal article" date="2006" name="Nature">
        <title>Global trends of whole-genome duplications revealed by the ciliate Paramecium tetraurelia.</title>
        <authorList>
            <consortium name="Genoscope"/>
            <person name="Aury J.-M."/>
            <person name="Jaillon O."/>
            <person name="Duret L."/>
            <person name="Noel B."/>
            <person name="Jubin C."/>
            <person name="Porcel B.M."/>
            <person name="Segurens B."/>
            <person name="Daubin V."/>
            <person name="Anthouard V."/>
            <person name="Aiach N."/>
            <person name="Arnaiz O."/>
            <person name="Billaut A."/>
            <person name="Beisson J."/>
            <person name="Blanc I."/>
            <person name="Bouhouche K."/>
            <person name="Camara F."/>
            <person name="Duharcourt S."/>
            <person name="Guigo R."/>
            <person name="Gogendeau D."/>
            <person name="Katinka M."/>
            <person name="Keller A.-M."/>
            <person name="Kissmehl R."/>
            <person name="Klotz C."/>
            <person name="Koll F."/>
            <person name="Le Moue A."/>
            <person name="Lepere C."/>
            <person name="Malinsky S."/>
            <person name="Nowacki M."/>
            <person name="Nowak J.K."/>
            <person name="Plattner H."/>
            <person name="Poulain J."/>
            <person name="Ruiz F."/>
            <person name="Serrano V."/>
            <person name="Zagulski M."/>
            <person name="Dessen P."/>
            <person name="Betermier M."/>
            <person name="Weissenbach J."/>
            <person name="Scarpelli C."/>
            <person name="Schachter V."/>
            <person name="Sperling L."/>
            <person name="Meyer E."/>
            <person name="Cohen J."/>
            <person name="Wincker P."/>
        </authorList>
    </citation>
    <scope>NUCLEOTIDE SEQUENCE [LARGE SCALE GENOMIC DNA]</scope>
    <source>
        <strain evidence="3 4">Stock d4-2</strain>
    </source>
</reference>
<protein>
    <recommendedName>
        <fullName evidence="5">Transmembrane protein</fullName>
    </recommendedName>
</protein>
<evidence type="ECO:0000313" key="4">
    <source>
        <dbReference type="Proteomes" id="UP000000600"/>
    </source>
</evidence>
<evidence type="ECO:0008006" key="5">
    <source>
        <dbReference type="Google" id="ProtNLM"/>
    </source>
</evidence>
<feature type="transmembrane region" description="Helical" evidence="2">
    <location>
        <begin position="255"/>
        <end position="279"/>
    </location>
</feature>